<feature type="domain" description="NAD-dependent epimerase/dehydratase" evidence="1">
    <location>
        <begin position="4"/>
        <end position="234"/>
    </location>
</feature>
<evidence type="ECO:0000259" key="1">
    <source>
        <dbReference type="Pfam" id="PF01370"/>
    </source>
</evidence>
<dbReference type="InterPro" id="IPR001509">
    <property type="entry name" value="Epimerase_deHydtase"/>
</dbReference>
<reference evidence="2 3" key="1">
    <citation type="submission" date="2019-02" db="EMBL/GenBank/DDBJ databases">
        <title>Sequencing the genomes of 1000 actinobacteria strains.</title>
        <authorList>
            <person name="Klenk H.-P."/>
        </authorList>
    </citation>
    <scope>NUCLEOTIDE SEQUENCE [LARGE SCALE GENOMIC DNA]</scope>
    <source>
        <strain evidence="2 3">DSM 16932</strain>
    </source>
</reference>
<protein>
    <submittedName>
        <fullName evidence="2">UDP-glucose 4-epimerase</fullName>
    </submittedName>
</protein>
<dbReference type="PANTHER" id="PTHR43245:SF13">
    <property type="entry name" value="UDP-D-APIOSE_UDP-D-XYLOSE SYNTHASE 2"/>
    <property type="match status" value="1"/>
</dbReference>
<dbReference type="AlphaFoldDB" id="A0A4Q7LYM2"/>
<organism evidence="2 3">
    <name type="scientific">Xylanimonas ulmi</name>
    <dbReference type="NCBI Taxonomy" id="228973"/>
    <lineage>
        <taxon>Bacteria</taxon>
        <taxon>Bacillati</taxon>
        <taxon>Actinomycetota</taxon>
        <taxon>Actinomycetes</taxon>
        <taxon>Micrococcales</taxon>
        <taxon>Promicromonosporaceae</taxon>
        <taxon>Xylanimonas</taxon>
    </lineage>
</organism>
<keyword evidence="3" id="KW-1185">Reference proteome</keyword>
<comment type="caution">
    <text evidence="2">The sequence shown here is derived from an EMBL/GenBank/DDBJ whole genome shotgun (WGS) entry which is preliminary data.</text>
</comment>
<accession>A0A4Q7LYM2</accession>
<evidence type="ECO:0000313" key="2">
    <source>
        <dbReference type="EMBL" id="RZS59954.1"/>
    </source>
</evidence>
<evidence type="ECO:0000313" key="3">
    <source>
        <dbReference type="Proteomes" id="UP000293852"/>
    </source>
</evidence>
<name>A0A4Q7LYM2_9MICO</name>
<gene>
    <name evidence="2" type="ORF">EV386_0194</name>
</gene>
<dbReference type="Gene3D" id="3.40.50.720">
    <property type="entry name" value="NAD(P)-binding Rossmann-like Domain"/>
    <property type="match status" value="1"/>
</dbReference>
<dbReference type="RefSeq" id="WP_130411507.1">
    <property type="nucleotide sequence ID" value="NZ_SGWX01000001.1"/>
</dbReference>
<sequence length="315" mass="34016">MRCLVIGGNGFIGSHVVDALIEDGHEVTVFDRFDDDPTYVGAPAAEIVGDFLNNGDVRGAVKGQDVIYHLLSTTTPATAEEDPLIDVRTNIPGSIDLFREAVDAGVGHVYYASSGGAIYGSHTEGAVSEEAVAAPVSPYAIGKLAIEQYLAYFERKHGLRSTVFRISNPYGPRQHALRRQGVIPIFLRNLADGRPLTVFGDGTMVRDYIYVTDLAAMLVTPLGRDAAHRVYNLGSGTGHSINEIIDGIHQATGIEPTLVRQQVPSTFVDRITLDVSRFHAEFGAIANPTTLLDGIVATWNEIKAQDAARRSVRAF</sequence>
<dbReference type="InterPro" id="IPR050177">
    <property type="entry name" value="Lipid_A_modif_metabolic_enz"/>
</dbReference>
<dbReference type="EMBL" id="SGWX01000001">
    <property type="protein sequence ID" value="RZS59954.1"/>
    <property type="molecule type" value="Genomic_DNA"/>
</dbReference>
<dbReference type="PANTHER" id="PTHR43245">
    <property type="entry name" value="BIFUNCTIONAL POLYMYXIN RESISTANCE PROTEIN ARNA"/>
    <property type="match status" value="1"/>
</dbReference>
<proteinExistence type="predicted"/>
<dbReference type="OrthoDB" id="9779041at2"/>
<dbReference type="InterPro" id="IPR036291">
    <property type="entry name" value="NAD(P)-bd_dom_sf"/>
</dbReference>
<dbReference type="Pfam" id="PF01370">
    <property type="entry name" value="Epimerase"/>
    <property type="match status" value="1"/>
</dbReference>
<dbReference type="Proteomes" id="UP000293852">
    <property type="component" value="Unassembled WGS sequence"/>
</dbReference>
<dbReference type="SUPFAM" id="SSF51735">
    <property type="entry name" value="NAD(P)-binding Rossmann-fold domains"/>
    <property type="match status" value="1"/>
</dbReference>
<dbReference type="Gene3D" id="3.90.25.10">
    <property type="entry name" value="UDP-galactose 4-epimerase, domain 1"/>
    <property type="match status" value="1"/>
</dbReference>